<keyword evidence="5" id="KW-0479">Metal-binding</keyword>
<evidence type="ECO:0000256" key="3">
    <source>
        <dbReference type="ARBA" id="ARBA00022605"/>
    </source>
</evidence>
<dbReference type="SUPFAM" id="SSF143975">
    <property type="entry name" value="IlvD/EDD N-terminal domain-like"/>
    <property type="match status" value="1"/>
</dbReference>
<name>A0A098B471_DESHA</name>
<evidence type="ECO:0000256" key="5">
    <source>
        <dbReference type="ARBA" id="ARBA00022723"/>
    </source>
</evidence>
<dbReference type="Pfam" id="PF24877">
    <property type="entry name" value="ILV_EDD_C"/>
    <property type="match status" value="1"/>
</dbReference>
<dbReference type="GO" id="GO:0051537">
    <property type="term" value="F:2 iron, 2 sulfur cluster binding"/>
    <property type="evidence" value="ECO:0007669"/>
    <property type="project" value="UniProtKB-KW"/>
</dbReference>
<dbReference type="UniPathway" id="UPA00047">
    <property type="reaction ID" value="UER00057"/>
</dbReference>
<keyword evidence="8" id="KW-0411">Iron-sulfur</keyword>
<dbReference type="AlphaFoldDB" id="A0A098B471"/>
<evidence type="ECO:0000313" key="19">
    <source>
        <dbReference type="EMBL" id="CDX03639.1"/>
    </source>
</evidence>
<keyword evidence="7" id="KW-0408">Iron</keyword>
<proteinExistence type="inferred from homology"/>
<sequence>MKKDTPMLVNSQELFEGIKGAYPRAMFKSVGYTQEELRKPVIGVVSSWSEIHPGSYPNKELAQFVKAGVWAAGGTPVEFHTIAVCDAIAQGMGMHYSLPSREIVAAEIELMVGSGGFDGLVFLPSCDKSPAGMLMAAARLNLPAIFLPPGPMLSHFDEQGQQRVMSDIKEGMGAFKKQLIDEKLFAAIETDTCTTVGVCGMMGTGNTMGCLIEALGMSLPGTSTTPAVYAEKRRQAKETGQRIMAMVKEDLRPRRILTAESLANAVRFVMAIGGSTNTVLHLPAIAREAGVELTLDDIDRLSEQTPCIAKYKPSSKYTLWDFYQAGGVGAVLKIMAPLLNQEALTVTGGTIEGHFCEVKNWETLRPLHDPLQPKGGIVVLKGSLAPDGAVIKVSGVKGGPKRQVGTAKTFESEEHLLEHIMTKEIQAGDVLVIRNEGPAGGPGMREMSIPAALLTGMGLGDSVAMITDGRFSGATRGFCIGHVAPEAHAGGPIAIVRDGDQIEIDIEHKSLNLLLSPDEMTKRMAELAPRQSPINKGFLGVYARNVSQADKGAVLE</sequence>
<dbReference type="GO" id="GO:0046872">
    <property type="term" value="F:metal ion binding"/>
    <property type="evidence" value="ECO:0007669"/>
    <property type="project" value="UniProtKB-KW"/>
</dbReference>
<dbReference type="SUPFAM" id="SSF52016">
    <property type="entry name" value="LeuD/IlvD-like"/>
    <property type="match status" value="1"/>
</dbReference>
<evidence type="ECO:0000256" key="1">
    <source>
        <dbReference type="ARBA" id="ARBA00001946"/>
    </source>
</evidence>
<comment type="pathway">
    <text evidence="12">Amino-acid biosynthesis; L-valine biosynthesis; L-valine from pyruvate: step 3/4.</text>
</comment>
<evidence type="ECO:0000256" key="4">
    <source>
        <dbReference type="ARBA" id="ARBA00022714"/>
    </source>
</evidence>
<dbReference type="InterPro" id="IPR037237">
    <property type="entry name" value="IlvD/EDD_N"/>
</dbReference>
<dbReference type="GO" id="GO:0009099">
    <property type="term" value="P:L-valine biosynthetic process"/>
    <property type="evidence" value="ECO:0007669"/>
    <property type="project" value="UniProtKB-UniPathway"/>
</dbReference>
<dbReference type="Pfam" id="PF00920">
    <property type="entry name" value="ILVD_EDD_N"/>
    <property type="match status" value="1"/>
</dbReference>
<evidence type="ECO:0000256" key="9">
    <source>
        <dbReference type="ARBA" id="ARBA00023239"/>
    </source>
</evidence>
<feature type="domain" description="Dihydroxy-acid/6-phosphogluconate dehydratase N-terminal" evidence="17">
    <location>
        <begin position="39"/>
        <end position="352"/>
    </location>
</feature>
<evidence type="ECO:0000256" key="7">
    <source>
        <dbReference type="ARBA" id="ARBA00023004"/>
    </source>
</evidence>
<evidence type="ECO:0000256" key="14">
    <source>
        <dbReference type="ARBA" id="ARBA00029490"/>
    </source>
</evidence>
<keyword evidence="9 19" id="KW-0456">Lyase</keyword>
<evidence type="ECO:0000256" key="2">
    <source>
        <dbReference type="ARBA" id="ARBA00006486"/>
    </source>
</evidence>
<comment type="cofactor">
    <cofactor evidence="1">
        <name>Mg(2+)</name>
        <dbReference type="ChEBI" id="CHEBI:18420"/>
    </cofactor>
</comment>
<dbReference type="FunFam" id="3.50.30.80:FF:000001">
    <property type="entry name" value="Dihydroxy-acid dehydratase"/>
    <property type="match status" value="1"/>
</dbReference>
<feature type="domain" description="Dihydroxy-acid/6-phosphogluconate dehydratase C-terminal" evidence="18">
    <location>
        <begin position="363"/>
        <end position="553"/>
    </location>
</feature>
<evidence type="ECO:0000259" key="17">
    <source>
        <dbReference type="Pfam" id="PF00920"/>
    </source>
</evidence>
<dbReference type="EC" id="4.2.1.9" evidence="14 16"/>
<evidence type="ECO:0000259" key="18">
    <source>
        <dbReference type="Pfam" id="PF24877"/>
    </source>
</evidence>
<reference evidence="19" key="1">
    <citation type="submission" date="2014-07" db="EMBL/GenBank/DDBJ databases">
        <authorList>
            <person name="Hornung V.Bastian."/>
        </authorList>
    </citation>
    <scope>NUCLEOTIDE SEQUENCE</scope>
    <source>
        <strain evidence="19">PCE-S</strain>
    </source>
</reference>
<dbReference type="UniPathway" id="UPA00049">
    <property type="reaction ID" value="UER00061"/>
</dbReference>
<evidence type="ECO:0000256" key="16">
    <source>
        <dbReference type="NCBIfam" id="TIGR00110"/>
    </source>
</evidence>
<gene>
    <name evidence="19" type="ORF">DPCES_3753</name>
</gene>
<comment type="similarity">
    <text evidence="2">Belongs to the IlvD/Edd family.</text>
</comment>
<evidence type="ECO:0000256" key="15">
    <source>
        <dbReference type="ARBA" id="ARBA00034078"/>
    </source>
</evidence>
<dbReference type="GO" id="GO:0005829">
    <property type="term" value="C:cytosol"/>
    <property type="evidence" value="ECO:0007669"/>
    <property type="project" value="TreeGrafter"/>
</dbReference>
<comment type="catalytic activity">
    <reaction evidence="11">
        <text>(2R)-2,3-dihydroxy-3-methylbutanoate = 3-methyl-2-oxobutanoate + H2O</text>
        <dbReference type="Rhea" id="RHEA:24809"/>
        <dbReference type="ChEBI" id="CHEBI:11851"/>
        <dbReference type="ChEBI" id="CHEBI:15377"/>
        <dbReference type="ChEBI" id="CHEBI:49072"/>
        <dbReference type="EC" id="4.2.1.9"/>
    </reaction>
    <physiologicalReaction direction="left-to-right" evidence="11">
        <dbReference type="Rhea" id="RHEA:24810"/>
    </physiologicalReaction>
</comment>
<dbReference type="NCBIfam" id="NF002068">
    <property type="entry name" value="PRK00911.1"/>
    <property type="match status" value="1"/>
</dbReference>
<keyword evidence="10" id="KW-0100">Branched-chain amino acid biosynthesis</keyword>
<dbReference type="PATRIC" id="fig|49338.4.peg.4027"/>
<accession>A0A098B471</accession>
<dbReference type="NCBIfam" id="TIGR00110">
    <property type="entry name" value="ilvD"/>
    <property type="match status" value="1"/>
</dbReference>
<evidence type="ECO:0000256" key="8">
    <source>
        <dbReference type="ARBA" id="ARBA00023014"/>
    </source>
</evidence>
<organism evidence="19">
    <name type="scientific">Desulfitobacterium hafniense</name>
    <name type="common">Desulfitobacterium frappieri</name>
    <dbReference type="NCBI Taxonomy" id="49338"/>
    <lineage>
        <taxon>Bacteria</taxon>
        <taxon>Bacillati</taxon>
        <taxon>Bacillota</taxon>
        <taxon>Clostridia</taxon>
        <taxon>Eubacteriales</taxon>
        <taxon>Desulfitobacteriaceae</taxon>
        <taxon>Desulfitobacterium</taxon>
    </lineage>
</organism>
<evidence type="ECO:0000256" key="6">
    <source>
        <dbReference type="ARBA" id="ARBA00022842"/>
    </source>
</evidence>
<dbReference type="InterPro" id="IPR004404">
    <property type="entry name" value="DihydroxyA_deHydtase"/>
</dbReference>
<dbReference type="GO" id="GO:0009097">
    <property type="term" value="P:isoleucine biosynthetic process"/>
    <property type="evidence" value="ECO:0007669"/>
    <property type="project" value="UniProtKB-UniPathway"/>
</dbReference>
<evidence type="ECO:0000256" key="10">
    <source>
        <dbReference type="ARBA" id="ARBA00023304"/>
    </source>
</evidence>
<keyword evidence="6" id="KW-0460">Magnesium</keyword>
<evidence type="ECO:0000256" key="13">
    <source>
        <dbReference type="ARBA" id="ARBA00029437"/>
    </source>
</evidence>
<dbReference type="InterPro" id="IPR056740">
    <property type="entry name" value="ILV_EDD_C"/>
</dbReference>
<keyword evidence="3" id="KW-0028">Amino-acid biosynthesis</keyword>
<dbReference type="EMBL" id="LK996017">
    <property type="protein sequence ID" value="CDX03639.1"/>
    <property type="molecule type" value="Genomic_DNA"/>
</dbReference>
<keyword evidence="4" id="KW-0001">2Fe-2S</keyword>
<dbReference type="PANTHER" id="PTHR43661">
    <property type="entry name" value="D-XYLONATE DEHYDRATASE"/>
    <property type="match status" value="1"/>
</dbReference>
<dbReference type="GO" id="GO:0004160">
    <property type="term" value="F:dihydroxy-acid dehydratase activity"/>
    <property type="evidence" value="ECO:0007669"/>
    <property type="project" value="UniProtKB-UniRule"/>
</dbReference>
<evidence type="ECO:0000256" key="11">
    <source>
        <dbReference type="ARBA" id="ARBA00029304"/>
    </source>
</evidence>
<comment type="cofactor">
    <cofactor evidence="15">
        <name>[2Fe-2S] cluster</name>
        <dbReference type="ChEBI" id="CHEBI:190135"/>
    </cofactor>
</comment>
<dbReference type="InterPro" id="IPR020558">
    <property type="entry name" value="DiOHA_6PGluconate_deHydtase_CS"/>
</dbReference>
<comment type="pathway">
    <text evidence="13">Amino-acid biosynthesis; L-isoleucine biosynthesis; L-isoleucine from 2-oxobutanoate: step 3/4.</text>
</comment>
<dbReference type="Gene3D" id="3.50.30.80">
    <property type="entry name" value="IlvD/EDD C-terminal domain-like"/>
    <property type="match status" value="1"/>
</dbReference>
<dbReference type="RefSeq" id="WP_208926170.1">
    <property type="nucleotide sequence ID" value="NZ_JAYFNZ010000015.1"/>
</dbReference>
<dbReference type="InterPro" id="IPR042096">
    <property type="entry name" value="Dihydro-acid_dehy_C"/>
</dbReference>
<evidence type="ECO:0000256" key="12">
    <source>
        <dbReference type="ARBA" id="ARBA00029436"/>
    </source>
</evidence>
<protein>
    <recommendedName>
        <fullName evidence="14 16">Dihydroxy-acid dehydratase</fullName>
        <ecNumber evidence="14 16">4.2.1.9</ecNumber>
    </recommendedName>
</protein>
<dbReference type="PANTHER" id="PTHR43661:SF3">
    <property type="entry name" value="D-XYLONATE DEHYDRATASE YAGF-RELATED"/>
    <property type="match status" value="1"/>
</dbReference>
<dbReference type="PROSITE" id="PS00887">
    <property type="entry name" value="ILVD_EDD_2"/>
    <property type="match status" value="1"/>
</dbReference>
<dbReference type="InterPro" id="IPR000581">
    <property type="entry name" value="ILV_EDD_N"/>
</dbReference>